<feature type="compositionally biased region" description="Basic and acidic residues" evidence="9">
    <location>
        <begin position="164"/>
        <end position="176"/>
    </location>
</feature>
<dbReference type="FunFam" id="3.30.230.10:FF:000015">
    <property type="entry name" value="Lon protease homolog, mitochondrial"/>
    <property type="match status" value="1"/>
</dbReference>
<keyword evidence="7" id="KW-0496">Mitochondrion</keyword>
<feature type="compositionally biased region" description="Low complexity" evidence="9">
    <location>
        <begin position="118"/>
        <end position="144"/>
    </location>
</feature>
<evidence type="ECO:0000256" key="4">
    <source>
        <dbReference type="ARBA" id="ARBA00022825"/>
    </source>
</evidence>
<evidence type="ECO:0000256" key="8">
    <source>
        <dbReference type="PROSITE-ProRule" id="PRU01122"/>
    </source>
</evidence>
<keyword evidence="4 8" id="KW-0720">Serine protease</keyword>
<dbReference type="SUPFAM" id="SSF54211">
    <property type="entry name" value="Ribosomal protein S5 domain 2-like"/>
    <property type="match status" value="1"/>
</dbReference>
<dbReference type="GO" id="GO:0005759">
    <property type="term" value="C:mitochondrial matrix"/>
    <property type="evidence" value="ECO:0007669"/>
    <property type="project" value="TreeGrafter"/>
</dbReference>
<dbReference type="InterPro" id="IPR003111">
    <property type="entry name" value="Lon_prtase_N"/>
</dbReference>
<feature type="compositionally biased region" description="Basic and acidic residues" evidence="9">
    <location>
        <begin position="319"/>
        <end position="328"/>
    </location>
</feature>
<evidence type="ECO:0000256" key="3">
    <source>
        <dbReference type="ARBA" id="ARBA00022801"/>
    </source>
</evidence>
<evidence type="ECO:0000259" key="10">
    <source>
        <dbReference type="PROSITE" id="PS51786"/>
    </source>
</evidence>
<keyword evidence="2" id="KW-0547">Nucleotide-binding</keyword>
<dbReference type="PROSITE" id="PS51786">
    <property type="entry name" value="LON_PROTEOLYTIC"/>
    <property type="match status" value="1"/>
</dbReference>
<name>A0A0G4LTV2_VERLO</name>
<dbReference type="InterPro" id="IPR014721">
    <property type="entry name" value="Ribsml_uS5_D2-typ_fold_subgr"/>
</dbReference>
<dbReference type="PANTHER" id="PTHR43718:SF2">
    <property type="entry name" value="LON PROTEASE HOMOLOG, MITOCHONDRIAL"/>
    <property type="match status" value="1"/>
</dbReference>
<reference evidence="13" key="1">
    <citation type="submission" date="2015-05" db="EMBL/GenBank/DDBJ databases">
        <authorList>
            <person name="Fogelqvist Johan"/>
        </authorList>
    </citation>
    <scope>NUCLEOTIDE SEQUENCE [LARGE SCALE GENOMIC DNA]</scope>
</reference>
<feature type="region of interest" description="Disordered" evidence="9">
    <location>
        <begin position="558"/>
        <end position="592"/>
    </location>
</feature>
<dbReference type="InterPro" id="IPR054594">
    <property type="entry name" value="Lon_lid"/>
</dbReference>
<dbReference type="FunFam" id="1.10.8.60:FF:000113">
    <property type="entry name" value="Lon protease homolog, mitochondrial"/>
    <property type="match status" value="1"/>
</dbReference>
<dbReference type="SUPFAM" id="SSF88697">
    <property type="entry name" value="PUA domain-like"/>
    <property type="match status" value="1"/>
</dbReference>
<dbReference type="GO" id="GO:0004176">
    <property type="term" value="F:ATP-dependent peptidase activity"/>
    <property type="evidence" value="ECO:0007669"/>
    <property type="project" value="UniProtKB-UniRule"/>
</dbReference>
<keyword evidence="3 8" id="KW-0378">Hydrolase</keyword>
<dbReference type="PROSITE" id="PS51787">
    <property type="entry name" value="LON_N"/>
    <property type="match status" value="1"/>
</dbReference>
<dbReference type="Pfam" id="PF05362">
    <property type="entry name" value="Lon_C"/>
    <property type="match status" value="1"/>
</dbReference>
<dbReference type="InterPro" id="IPR020568">
    <property type="entry name" value="Ribosomal_Su5_D2-typ_SF"/>
</dbReference>
<dbReference type="GO" id="GO:0007005">
    <property type="term" value="P:mitochondrion organization"/>
    <property type="evidence" value="ECO:0007669"/>
    <property type="project" value="TreeGrafter"/>
</dbReference>
<dbReference type="GO" id="GO:0016887">
    <property type="term" value="F:ATP hydrolysis activity"/>
    <property type="evidence" value="ECO:0007669"/>
    <property type="project" value="InterPro"/>
</dbReference>
<keyword evidence="5" id="KW-0067">ATP-binding</keyword>
<evidence type="ECO:0000313" key="12">
    <source>
        <dbReference type="EMBL" id="CRK25374.1"/>
    </source>
</evidence>
<feature type="region of interest" description="Disordered" evidence="9">
    <location>
        <begin position="308"/>
        <end position="328"/>
    </location>
</feature>
<dbReference type="GO" id="GO:0004252">
    <property type="term" value="F:serine-type endopeptidase activity"/>
    <property type="evidence" value="ECO:0007669"/>
    <property type="project" value="UniProtKB-UniRule"/>
</dbReference>
<dbReference type="Gene3D" id="3.30.230.10">
    <property type="match status" value="1"/>
</dbReference>
<dbReference type="PANTHER" id="PTHR43718">
    <property type="entry name" value="LON PROTEASE"/>
    <property type="match status" value="1"/>
</dbReference>
<evidence type="ECO:0000256" key="2">
    <source>
        <dbReference type="ARBA" id="ARBA00022741"/>
    </source>
</evidence>
<dbReference type="Gene3D" id="3.40.50.300">
    <property type="entry name" value="P-loop containing nucleotide triphosphate hydrolases"/>
    <property type="match status" value="1"/>
</dbReference>
<dbReference type="SUPFAM" id="SSF52540">
    <property type="entry name" value="P-loop containing nucleoside triphosphate hydrolases"/>
    <property type="match status" value="2"/>
</dbReference>
<dbReference type="PRINTS" id="PR00830">
    <property type="entry name" value="ENDOLAPTASE"/>
</dbReference>
<sequence>MVLRTTLPRRLSLVPQNAARRLRTQPARRLWTTNPAWQSSAAAAAPAVVTQSRRVPTSCSSNARPHTLAAFSTSSRALKEDKDKDQGFFDRSVESLSEDEKKANLENQRDLEDELAEASKGPASGSAADAAAKSEGAADGKAGSAAGGSSGSSGDGSGSGSGDGGRRGRKSAERSLQKPVVPDVYPQVLAIPIAKRPLFPGFYKAITIKDPNVAAAITEMIKRGQPYVGAFLFKDENADEDVIRNPDDVYDTGVFAQITSAFPMHGEQGSLTAILYPHRRIRLSSLLPPNAKEGDAATKVNEAKVDPVAATPEPIPQKPAEDDVQTDKKGDVVASFEESAVSPAKPDAVAEKYEPTAFLKRYDVSLVNVENLTEEPYDPKSAVIRAVTNEIVNVFKEKCQTENPLILIDEIDKIGRGYQGDPSSALLELLDPEQNSSFLDHYMDVPVDLSKVLFVCTANMTDTIPRPLLDRMELIQLSGYVADEKMAIAERYLAPAAKEAAGLQNADVTLSEEAIEELIKSYARESGVRNLKKQIEKVYRKSALKIVQDVGEEVLPESEALTSDGKEALEASEKKAEEAADADPVTTEKPRVPLNVPESVHVTINKANLTDYVGPPVFTSDRLYEVNPAGVAMGLAWTQMGGAAMYIESILQSALKPSSRPSFEVTGNLQSVMKESSTIAYSFAKSLMARDFPGNNFFDKAKLHLHVPDGAVSKDGPSAGITMATSLLSLALEAKVDPTVAMTGELTLTGKVLRIGGLREKTVAARRAGCKMIIFPKDNMSDWLELPENIKNGIKGKPVGWYSDVFNLIFPDVDLEKANTSKVADEEKPADKSD</sequence>
<feature type="active site" evidence="8">
    <location>
        <position position="718"/>
    </location>
</feature>
<dbReference type="GO" id="GO:0051131">
    <property type="term" value="P:chaperone-mediated protein complex assembly"/>
    <property type="evidence" value="ECO:0007669"/>
    <property type="project" value="TreeGrafter"/>
</dbReference>
<dbReference type="Pfam" id="PF02190">
    <property type="entry name" value="LON_substr_bdg"/>
    <property type="match status" value="1"/>
</dbReference>
<gene>
    <name evidence="12" type="ORF">BN1723_003280</name>
</gene>
<dbReference type="FunFam" id="2.30.130.40:FF:000006">
    <property type="entry name" value="Lon protease homolog, mitochondrial"/>
    <property type="match status" value="1"/>
</dbReference>
<accession>A0A0G4LTV2</accession>
<dbReference type="Pfam" id="PF22667">
    <property type="entry name" value="Lon_lid"/>
    <property type="match status" value="1"/>
</dbReference>
<keyword evidence="6" id="KW-0238">DNA-binding</keyword>
<comment type="similarity">
    <text evidence="8">Belongs to the peptidase S16 family.</text>
</comment>
<feature type="domain" description="Lon proteolytic" evidence="10">
    <location>
        <begin position="626"/>
        <end position="812"/>
    </location>
</feature>
<dbReference type="GO" id="GO:0006515">
    <property type="term" value="P:protein quality control for misfolded or incompletely synthesized proteins"/>
    <property type="evidence" value="ECO:0007669"/>
    <property type="project" value="TreeGrafter"/>
</dbReference>
<evidence type="ECO:0000256" key="7">
    <source>
        <dbReference type="ARBA" id="ARBA00023128"/>
    </source>
</evidence>
<dbReference type="InterPro" id="IPR027065">
    <property type="entry name" value="Lon_Prtase"/>
</dbReference>
<organism evidence="12 13">
    <name type="scientific">Verticillium longisporum</name>
    <name type="common">Verticillium dahliae var. longisporum</name>
    <dbReference type="NCBI Taxonomy" id="100787"/>
    <lineage>
        <taxon>Eukaryota</taxon>
        <taxon>Fungi</taxon>
        <taxon>Dikarya</taxon>
        <taxon>Ascomycota</taxon>
        <taxon>Pezizomycotina</taxon>
        <taxon>Sordariomycetes</taxon>
        <taxon>Hypocreomycetidae</taxon>
        <taxon>Glomerellales</taxon>
        <taxon>Plectosphaerellaceae</taxon>
        <taxon>Verticillium</taxon>
    </lineage>
</organism>
<feature type="domain" description="Lon N-terminal" evidence="11">
    <location>
        <begin position="188"/>
        <end position="460"/>
    </location>
</feature>
<dbReference type="Gene3D" id="1.10.8.60">
    <property type="match status" value="1"/>
</dbReference>
<evidence type="ECO:0000259" key="11">
    <source>
        <dbReference type="PROSITE" id="PS51787"/>
    </source>
</evidence>
<dbReference type="Gene3D" id="2.30.130.40">
    <property type="entry name" value="LON domain-like"/>
    <property type="match status" value="1"/>
</dbReference>
<dbReference type="SMART" id="SM00464">
    <property type="entry name" value="LON"/>
    <property type="match status" value="1"/>
</dbReference>
<feature type="active site" evidence="8">
    <location>
        <position position="761"/>
    </location>
</feature>
<dbReference type="EMBL" id="CVQI01017779">
    <property type="protein sequence ID" value="CRK25374.1"/>
    <property type="molecule type" value="Genomic_DNA"/>
</dbReference>
<evidence type="ECO:0000256" key="6">
    <source>
        <dbReference type="ARBA" id="ARBA00023125"/>
    </source>
</evidence>
<proteinExistence type="inferred from homology"/>
<protein>
    <submittedName>
        <fullName evidence="12">Uncharacterized protein</fullName>
    </submittedName>
</protein>
<dbReference type="InterPro" id="IPR008268">
    <property type="entry name" value="Peptidase_S16_AS"/>
</dbReference>
<feature type="region of interest" description="Disordered" evidence="9">
    <location>
        <begin position="71"/>
        <end position="178"/>
    </location>
</feature>
<keyword evidence="1 8" id="KW-0645">Protease</keyword>
<evidence type="ECO:0000256" key="9">
    <source>
        <dbReference type="SAM" id="MobiDB-lite"/>
    </source>
</evidence>
<feature type="compositionally biased region" description="Basic and acidic residues" evidence="9">
    <location>
        <begin position="564"/>
        <end position="578"/>
    </location>
</feature>
<feature type="compositionally biased region" description="Basic and acidic residues" evidence="9">
    <location>
        <begin position="77"/>
        <end position="110"/>
    </location>
</feature>
<dbReference type="GO" id="GO:0003697">
    <property type="term" value="F:single-stranded DNA binding"/>
    <property type="evidence" value="ECO:0007669"/>
    <property type="project" value="TreeGrafter"/>
</dbReference>
<dbReference type="AlphaFoldDB" id="A0A0G4LTV2"/>
<evidence type="ECO:0000256" key="5">
    <source>
        <dbReference type="ARBA" id="ARBA00022840"/>
    </source>
</evidence>
<dbReference type="InterPro" id="IPR027417">
    <property type="entry name" value="P-loop_NTPase"/>
</dbReference>
<feature type="compositionally biased region" description="Gly residues" evidence="9">
    <location>
        <begin position="145"/>
        <end position="163"/>
    </location>
</feature>
<dbReference type="PROSITE" id="PS01046">
    <property type="entry name" value="LON_SER"/>
    <property type="match status" value="1"/>
</dbReference>
<dbReference type="Proteomes" id="UP000045706">
    <property type="component" value="Unassembled WGS sequence"/>
</dbReference>
<evidence type="ECO:0000313" key="13">
    <source>
        <dbReference type="Proteomes" id="UP000045706"/>
    </source>
</evidence>
<dbReference type="InterPro" id="IPR046336">
    <property type="entry name" value="Lon_prtase_N_sf"/>
</dbReference>
<evidence type="ECO:0000256" key="1">
    <source>
        <dbReference type="ARBA" id="ARBA00022670"/>
    </source>
</evidence>
<dbReference type="InterPro" id="IPR008269">
    <property type="entry name" value="Lon_proteolytic"/>
</dbReference>
<dbReference type="GO" id="GO:0005524">
    <property type="term" value="F:ATP binding"/>
    <property type="evidence" value="ECO:0007669"/>
    <property type="project" value="UniProtKB-KW"/>
</dbReference>
<dbReference type="InterPro" id="IPR015947">
    <property type="entry name" value="PUA-like_sf"/>
</dbReference>